<keyword evidence="1" id="KW-0805">Transcription regulation</keyword>
<dbReference type="EMBL" id="JAVIJP010000029">
    <property type="protein sequence ID" value="KAL3633945.1"/>
    <property type="molecule type" value="Genomic_DNA"/>
</dbReference>
<evidence type="ECO:0000313" key="5">
    <source>
        <dbReference type="Proteomes" id="UP001632038"/>
    </source>
</evidence>
<evidence type="ECO:0000256" key="3">
    <source>
        <dbReference type="SAM" id="MobiDB-lite"/>
    </source>
</evidence>
<feature type="region of interest" description="Disordered" evidence="3">
    <location>
        <begin position="1"/>
        <end position="23"/>
    </location>
</feature>
<name>A0ABD3CVA0_9LAMI</name>
<gene>
    <name evidence="4" type="ORF">CASFOL_022707</name>
</gene>
<evidence type="ECO:0000256" key="2">
    <source>
        <dbReference type="ARBA" id="ARBA00023163"/>
    </source>
</evidence>
<evidence type="ECO:0000256" key="1">
    <source>
        <dbReference type="ARBA" id="ARBA00023015"/>
    </source>
</evidence>
<dbReference type="AlphaFoldDB" id="A0ABD3CVA0"/>
<protein>
    <submittedName>
        <fullName evidence="4">Uncharacterized protein</fullName>
    </submittedName>
</protein>
<keyword evidence="5" id="KW-1185">Reference proteome</keyword>
<keyword evidence="2" id="KW-0804">Transcription</keyword>
<comment type="caution">
    <text evidence="4">The sequence shown here is derived from an EMBL/GenBank/DDBJ whole genome shotgun (WGS) entry which is preliminary data.</text>
</comment>
<sequence length="226" mass="25334">MQAISGASSQSESNQPMTSSGDNLKKEEFADENMYKQDIVDNRCWKPFEKTLYEKGIQIFGRNRNLMSGLKSCSEIFSYMHRSDKKIFSLDDNGMALADGCPKVDFNETGGAGTRRRSRFVRRRGRVCRLKYTWKSAGSQSYRKRISERKDQPCRQYSPCGCQSACVKACPCLVNGIGCEKYCDVQRAARIVSEAAIVLRINVEVVNVHALLLIESAILMSAEIAG</sequence>
<accession>A0ABD3CVA0</accession>
<evidence type="ECO:0000313" key="4">
    <source>
        <dbReference type="EMBL" id="KAL3633945.1"/>
    </source>
</evidence>
<organism evidence="4 5">
    <name type="scientific">Castilleja foliolosa</name>
    <dbReference type="NCBI Taxonomy" id="1961234"/>
    <lineage>
        <taxon>Eukaryota</taxon>
        <taxon>Viridiplantae</taxon>
        <taxon>Streptophyta</taxon>
        <taxon>Embryophyta</taxon>
        <taxon>Tracheophyta</taxon>
        <taxon>Spermatophyta</taxon>
        <taxon>Magnoliopsida</taxon>
        <taxon>eudicotyledons</taxon>
        <taxon>Gunneridae</taxon>
        <taxon>Pentapetalae</taxon>
        <taxon>asterids</taxon>
        <taxon>lamiids</taxon>
        <taxon>Lamiales</taxon>
        <taxon>Orobanchaceae</taxon>
        <taxon>Pedicularideae</taxon>
        <taxon>Castillejinae</taxon>
        <taxon>Castilleja</taxon>
    </lineage>
</organism>
<dbReference type="PANTHER" id="PTHR45747:SF4">
    <property type="entry name" value="HISTONE-LYSINE N-METHYLTRANSFERASE E(Z)"/>
    <property type="match status" value="1"/>
</dbReference>
<reference evidence="5" key="1">
    <citation type="journal article" date="2024" name="IScience">
        <title>Strigolactones Initiate the Formation of Haustorium-like Structures in Castilleja.</title>
        <authorList>
            <person name="Buerger M."/>
            <person name="Peterson D."/>
            <person name="Chory J."/>
        </authorList>
    </citation>
    <scope>NUCLEOTIDE SEQUENCE [LARGE SCALE GENOMIC DNA]</scope>
</reference>
<dbReference type="PANTHER" id="PTHR45747">
    <property type="entry name" value="HISTONE-LYSINE N-METHYLTRANSFERASE E(Z)"/>
    <property type="match status" value="1"/>
</dbReference>
<dbReference type="InterPro" id="IPR045318">
    <property type="entry name" value="EZH1/2-like"/>
</dbReference>
<dbReference type="Proteomes" id="UP001632038">
    <property type="component" value="Unassembled WGS sequence"/>
</dbReference>
<feature type="compositionally biased region" description="Polar residues" evidence="3">
    <location>
        <begin position="1"/>
        <end position="22"/>
    </location>
</feature>
<proteinExistence type="predicted"/>